<gene>
    <name evidence="6" type="ORF">ASZ90_006410</name>
</gene>
<dbReference type="GO" id="GO:0004519">
    <property type="term" value="F:endonuclease activity"/>
    <property type="evidence" value="ECO:0007669"/>
    <property type="project" value="UniProtKB-KW"/>
</dbReference>
<dbReference type="Pfam" id="PF03852">
    <property type="entry name" value="Vsr"/>
    <property type="match status" value="1"/>
</dbReference>
<dbReference type="PIRSF" id="PIRSF018267">
    <property type="entry name" value="VSR_endonuc"/>
    <property type="match status" value="1"/>
</dbReference>
<evidence type="ECO:0000256" key="1">
    <source>
        <dbReference type="ARBA" id="ARBA00022722"/>
    </source>
</evidence>
<organism evidence="6">
    <name type="scientific">hydrocarbon metagenome</name>
    <dbReference type="NCBI Taxonomy" id="938273"/>
    <lineage>
        <taxon>unclassified sequences</taxon>
        <taxon>metagenomes</taxon>
        <taxon>ecological metagenomes</taxon>
    </lineage>
</organism>
<dbReference type="InterPro" id="IPR004603">
    <property type="entry name" value="DNA_mismatch_endonuc_vsr"/>
</dbReference>
<dbReference type="AlphaFoldDB" id="A0A0W8FSG6"/>
<keyword evidence="1" id="KW-0540">Nuclease</keyword>
<keyword evidence="2 6" id="KW-0255">Endonuclease</keyword>
<evidence type="ECO:0000256" key="4">
    <source>
        <dbReference type="ARBA" id="ARBA00022801"/>
    </source>
</evidence>
<evidence type="ECO:0000256" key="2">
    <source>
        <dbReference type="ARBA" id="ARBA00022759"/>
    </source>
</evidence>
<dbReference type="GO" id="GO:0016787">
    <property type="term" value="F:hydrolase activity"/>
    <property type="evidence" value="ECO:0007669"/>
    <property type="project" value="UniProtKB-KW"/>
</dbReference>
<dbReference type="GO" id="GO:0006298">
    <property type="term" value="P:mismatch repair"/>
    <property type="evidence" value="ECO:0007669"/>
    <property type="project" value="InterPro"/>
</dbReference>
<sequence length="137" mass="16302">MDKISKEARSRNMAAIKGKNTKPEIAVRKFLHSLGYRYRLHGKDLPGKPDIVLPKYKTVIFVHGCFWHGHTNCRYFVIPKTRTEWWKEKIERNKQLDDENSEKLKGMGWKIITIFECKLRSKFRNKTLQLLTTRLVK</sequence>
<dbReference type="CDD" id="cd00221">
    <property type="entry name" value="Vsr"/>
    <property type="match status" value="1"/>
</dbReference>
<proteinExistence type="predicted"/>
<dbReference type="Gene3D" id="3.40.960.10">
    <property type="entry name" value="VSR Endonuclease"/>
    <property type="match status" value="1"/>
</dbReference>
<dbReference type="InterPro" id="IPR011335">
    <property type="entry name" value="Restrct_endonuc-II-like"/>
</dbReference>
<dbReference type="NCBIfam" id="TIGR00632">
    <property type="entry name" value="vsr"/>
    <property type="match status" value="1"/>
</dbReference>
<comment type="caution">
    <text evidence="6">The sequence shown here is derived from an EMBL/GenBank/DDBJ whole genome shotgun (WGS) entry which is preliminary data.</text>
</comment>
<evidence type="ECO:0000256" key="5">
    <source>
        <dbReference type="ARBA" id="ARBA00023204"/>
    </source>
</evidence>
<protein>
    <submittedName>
        <fullName evidence="6">Very-short-patch mismatch repair endonuclease (G-t specific)</fullName>
    </submittedName>
</protein>
<evidence type="ECO:0000313" key="6">
    <source>
        <dbReference type="EMBL" id="KUG23814.1"/>
    </source>
</evidence>
<evidence type="ECO:0000256" key="3">
    <source>
        <dbReference type="ARBA" id="ARBA00022763"/>
    </source>
</evidence>
<name>A0A0W8FSG6_9ZZZZ</name>
<keyword evidence="3" id="KW-0227">DNA damage</keyword>
<dbReference type="EMBL" id="LNQE01000886">
    <property type="protein sequence ID" value="KUG23814.1"/>
    <property type="molecule type" value="Genomic_DNA"/>
</dbReference>
<reference evidence="6" key="1">
    <citation type="journal article" date="2015" name="Proc. Natl. Acad. Sci. U.S.A.">
        <title>Networks of energetic and metabolic interactions define dynamics in microbial communities.</title>
        <authorList>
            <person name="Embree M."/>
            <person name="Liu J.K."/>
            <person name="Al-Bassam M.M."/>
            <person name="Zengler K."/>
        </authorList>
    </citation>
    <scope>NUCLEOTIDE SEQUENCE</scope>
</reference>
<keyword evidence="5" id="KW-0234">DNA repair</keyword>
<dbReference type="SUPFAM" id="SSF52980">
    <property type="entry name" value="Restriction endonuclease-like"/>
    <property type="match status" value="1"/>
</dbReference>
<accession>A0A0W8FSG6</accession>
<keyword evidence="4" id="KW-0378">Hydrolase</keyword>